<dbReference type="NCBIfam" id="TIGR00150">
    <property type="entry name" value="T6A_YjeE"/>
    <property type="match status" value="1"/>
</dbReference>
<dbReference type="InterPro" id="IPR003442">
    <property type="entry name" value="T6A_TsaE"/>
</dbReference>
<evidence type="ECO:0000256" key="5">
    <source>
        <dbReference type="ARBA" id="ARBA00022694"/>
    </source>
</evidence>
<evidence type="ECO:0000256" key="11">
    <source>
        <dbReference type="SAM" id="SignalP"/>
    </source>
</evidence>
<dbReference type="GO" id="GO:0005524">
    <property type="term" value="F:ATP binding"/>
    <property type="evidence" value="ECO:0007669"/>
    <property type="project" value="UniProtKB-KW"/>
</dbReference>
<keyword evidence="11" id="KW-0732">Signal</keyword>
<evidence type="ECO:0000313" key="12">
    <source>
        <dbReference type="EMBL" id="AMD93347.1"/>
    </source>
</evidence>
<gene>
    <name evidence="12" type="ORF">AXF15_09710</name>
</gene>
<dbReference type="SUPFAM" id="SSF52540">
    <property type="entry name" value="P-loop containing nucleoside triphosphate hydrolases"/>
    <property type="match status" value="1"/>
</dbReference>
<feature type="signal peptide" evidence="11">
    <location>
        <begin position="1"/>
        <end position="24"/>
    </location>
</feature>
<reference evidence="13" key="1">
    <citation type="submission" date="2016-02" db="EMBL/GenBank/DDBJ databases">
        <authorList>
            <person name="Holder M.E."/>
            <person name="Ajami N.J."/>
            <person name="Petrosino J.F."/>
        </authorList>
    </citation>
    <scope>NUCLEOTIDE SEQUENCE [LARGE SCALE GENOMIC DNA]</scope>
    <source>
        <strain evidence="13">DSM 12838</strain>
    </source>
</reference>
<dbReference type="OrthoDB" id="9815896at2"/>
<evidence type="ECO:0000256" key="3">
    <source>
        <dbReference type="ARBA" id="ARBA00019010"/>
    </source>
</evidence>
<keyword evidence="7" id="KW-0547">Nucleotide-binding</keyword>
<dbReference type="KEGG" id="doa:AXF15_09710"/>
<evidence type="ECO:0000256" key="9">
    <source>
        <dbReference type="ARBA" id="ARBA00022842"/>
    </source>
</evidence>
<name>A0A0X8JQX8_9BACT</name>
<protein>
    <recommendedName>
        <fullName evidence="3">tRNA threonylcarbamoyladenosine biosynthesis protein TsaE</fullName>
    </recommendedName>
    <alternativeName>
        <fullName evidence="10">t(6)A37 threonylcarbamoyladenosine biosynthesis protein TsaE</fullName>
    </alternativeName>
</protein>
<organism evidence="12 13">
    <name type="scientific">Desulfomicrobium orale DSM 12838</name>
    <dbReference type="NCBI Taxonomy" id="888061"/>
    <lineage>
        <taxon>Bacteria</taxon>
        <taxon>Pseudomonadati</taxon>
        <taxon>Thermodesulfobacteriota</taxon>
        <taxon>Desulfovibrionia</taxon>
        <taxon>Desulfovibrionales</taxon>
        <taxon>Desulfomicrobiaceae</taxon>
        <taxon>Desulfomicrobium</taxon>
    </lineage>
</organism>
<dbReference type="Pfam" id="PF02367">
    <property type="entry name" value="TsaE"/>
    <property type="match status" value="1"/>
</dbReference>
<evidence type="ECO:0000256" key="4">
    <source>
        <dbReference type="ARBA" id="ARBA00022490"/>
    </source>
</evidence>
<evidence type="ECO:0000256" key="7">
    <source>
        <dbReference type="ARBA" id="ARBA00022741"/>
    </source>
</evidence>
<evidence type="ECO:0000313" key="13">
    <source>
        <dbReference type="Proteomes" id="UP000063964"/>
    </source>
</evidence>
<keyword evidence="13" id="KW-1185">Reference proteome</keyword>
<feature type="chain" id="PRO_5007067623" description="tRNA threonylcarbamoyladenosine biosynthesis protein TsaE" evidence="11">
    <location>
        <begin position="25"/>
        <end position="156"/>
    </location>
</feature>
<comment type="similarity">
    <text evidence="2">Belongs to the TsaE family.</text>
</comment>
<dbReference type="PANTHER" id="PTHR33540:SF2">
    <property type="entry name" value="TRNA THREONYLCARBAMOYLADENOSINE BIOSYNTHESIS PROTEIN TSAE"/>
    <property type="match status" value="1"/>
</dbReference>
<evidence type="ECO:0000256" key="6">
    <source>
        <dbReference type="ARBA" id="ARBA00022723"/>
    </source>
</evidence>
<keyword evidence="5" id="KW-0819">tRNA processing</keyword>
<dbReference type="PANTHER" id="PTHR33540">
    <property type="entry name" value="TRNA THREONYLCARBAMOYLADENOSINE BIOSYNTHESIS PROTEIN TSAE"/>
    <property type="match status" value="1"/>
</dbReference>
<proteinExistence type="inferred from homology"/>
<dbReference type="Gene3D" id="3.40.50.300">
    <property type="entry name" value="P-loop containing nucleotide triphosphate hydrolases"/>
    <property type="match status" value="1"/>
</dbReference>
<accession>A0A0X8JQX8</accession>
<dbReference type="InterPro" id="IPR027417">
    <property type="entry name" value="P-loop_NTPase"/>
</dbReference>
<evidence type="ECO:0000256" key="2">
    <source>
        <dbReference type="ARBA" id="ARBA00007599"/>
    </source>
</evidence>
<dbReference type="GO" id="GO:0005737">
    <property type="term" value="C:cytoplasm"/>
    <property type="evidence" value="ECO:0007669"/>
    <property type="project" value="UniProtKB-SubCell"/>
</dbReference>
<dbReference type="AlphaFoldDB" id="A0A0X8JQX8"/>
<dbReference type="RefSeq" id="WP_066606665.1">
    <property type="nucleotide sequence ID" value="NZ_CP014230.1"/>
</dbReference>
<dbReference type="Proteomes" id="UP000063964">
    <property type="component" value="Chromosome"/>
</dbReference>
<evidence type="ECO:0000256" key="8">
    <source>
        <dbReference type="ARBA" id="ARBA00022840"/>
    </source>
</evidence>
<keyword evidence="4" id="KW-0963">Cytoplasm</keyword>
<evidence type="ECO:0000256" key="1">
    <source>
        <dbReference type="ARBA" id="ARBA00004496"/>
    </source>
</evidence>
<dbReference type="GO" id="GO:0002949">
    <property type="term" value="P:tRNA threonylcarbamoyladenosine modification"/>
    <property type="evidence" value="ECO:0007669"/>
    <property type="project" value="InterPro"/>
</dbReference>
<dbReference type="STRING" id="888061.AXF15_09710"/>
<comment type="subcellular location">
    <subcellularLocation>
        <location evidence="1">Cytoplasm</location>
    </subcellularLocation>
</comment>
<keyword evidence="8" id="KW-0067">ATP-binding</keyword>
<sequence>MILTLETPAATAAMARAFARAAAAADVLPAVLMNGQLGAGKTTFVRALVELLPGSENAEVGSPSFNLVNLYPTMPPVAHFDLYRTAGQGFSADLEEVLESGAFCLVEWAEFLPEASRPESFVTMDWDVKDDARTVRFTASDDQARLFLERVLGGGA</sequence>
<keyword evidence="9" id="KW-0460">Magnesium</keyword>
<keyword evidence="6" id="KW-0479">Metal-binding</keyword>
<evidence type="ECO:0000256" key="10">
    <source>
        <dbReference type="ARBA" id="ARBA00032441"/>
    </source>
</evidence>
<dbReference type="EMBL" id="CP014230">
    <property type="protein sequence ID" value="AMD93347.1"/>
    <property type="molecule type" value="Genomic_DNA"/>
</dbReference>
<dbReference type="GO" id="GO:0046872">
    <property type="term" value="F:metal ion binding"/>
    <property type="evidence" value="ECO:0007669"/>
    <property type="project" value="UniProtKB-KW"/>
</dbReference>